<keyword evidence="1" id="KW-0175">Coiled coil</keyword>
<sequence>MIDWSMSESAAVNRNKILLTLPPPTGSESNRAAVTERQVAAKKLGDLAARLENALREGLDTGVPDAVLERGMMRIADLEHEAAEQRRAAEAAAATRAALAATQTKSTAGGFREGCLVKLHGLTDSIGLQQGAFDVPMAKYNGRMGRVVEYAPSWLMKAGADGLAGESLVAVLLAPHATDRDRANGVWIAVPPANLQRCE</sequence>
<evidence type="ECO:0000313" key="2">
    <source>
        <dbReference type="EMBL" id="KOO26010.1"/>
    </source>
</evidence>
<keyword evidence="3" id="KW-1185">Reference proteome</keyword>
<proteinExistence type="predicted"/>
<dbReference type="AlphaFoldDB" id="A0A0M0JHS8"/>
<comment type="caution">
    <text evidence="2">The sequence shown here is derived from an EMBL/GenBank/DDBJ whole genome shotgun (WGS) entry which is preliminary data.</text>
</comment>
<dbReference type="Proteomes" id="UP000037460">
    <property type="component" value="Unassembled WGS sequence"/>
</dbReference>
<evidence type="ECO:0000256" key="1">
    <source>
        <dbReference type="SAM" id="Coils"/>
    </source>
</evidence>
<organism evidence="2 3">
    <name type="scientific">Chrysochromulina tobinii</name>
    <dbReference type="NCBI Taxonomy" id="1460289"/>
    <lineage>
        <taxon>Eukaryota</taxon>
        <taxon>Haptista</taxon>
        <taxon>Haptophyta</taxon>
        <taxon>Prymnesiophyceae</taxon>
        <taxon>Prymnesiales</taxon>
        <taxon>Chrysochromulinaceae</taxon>
        <taxon>Chrysochromulina</taxon>
    </lineage>
</organism>
<protein>
    <submittedName>
        <fullName evidence="2">Uncharacterized protein</fullName>
    </submittedName>
</protein>
<evidence type="ECO:0000313" key="3">
    <source>
        <dbReference type="Proteomes" id="UP000037460"/>
    </source>
</evidence>
<dbReference type="EMBL" id="JWZX01002902">
    <property type="protein sequence ID" value="KOO26010.1"/>
    <property type="molecule type" value="Genomic_DNA"/>
</dbReference>
<reference evidence="3" key="1">
    <citation type="journal article" date="2015" name="PLoS Genet.">
        <title>Genome Sequence and Transcriptome Analyses of Chrysochromulina tobin: Metabolic Tools for Enhanced Algal Fitness in the Prominent Order Prymnesiales (Haptophyceae).</title>
        <authorList>
            <person name="Hovde B.T."/>
            <person name="Deodato C.R."/>
            <person name="Hunsperger H.M."/>
            <person name="Ryken S.A."/>
            <person name="Yost W."/>
            <person name="Jha R.K."/>
            <person name="Patterson J."/>
            <person name="Monnat R.J. Jr."/>
            <person name="Barlow S.B."/>
            <person name="Starkenburg S.R."/>
            <person name="Cattolico R.A."/>
        </authorList>
    </citation>
    <scope>NUCLEOTIDE SEQUENCE</scope>
    <source>
        <strain evidence="3">CCMP291</strain>
    </source>
</reference>
<accession>A0A0M0JHS8</accession>
<gene>
    <name evidence="2" type="ORF">Ctob_003303</name>
</gene>
<name>A0A0M0JHS8_9EUKA</name>
<feature type="coiled-coil region" evidence="1">
    <location>
        <begin position="68"/>
        <end position="95"/>
    </location>
</feature>